<accession>A0AAU9I554</accession>
<name>A0AAU9I554_9CILI</name>
<sequence>MNRYPQEHISPEKEPIKPHVAEYFVDTVLPTDDEVRYLGNAWNYCGYFHKELKDCVEDGVVKGDEYLYKKCKNKVEELHHCYSWREPTEQDLSSNAFVKETQKCIYPRELFLKCYFRQAESWENCHQAWTNLYSCQFRKNPKLYTIF</sequence>
<protein>
    <submittedName>
        <fullName evidence="1">Uncharacterized protein</fullName>
    </submittedName>
</protein>
<organism evidence="1 2">
    <name type="scientific">Blepharisma stoltei</name>
    <dbReference type="NCBI Taxonomy" id="1481888"/>
    <lineage>
        <taxon>Eukaryota</taxon>
        <taxon>Sar</taxon>
        <taxon>Alveolata</taxon>
        <taxon>Ciliophora</taxon>
        <taxon>Postciliodesmatophora</taxon>
        <taxon>Heterotrichea</taxon>
        <taxon>Heterotrichida</taxon>
        <taxon>Blepharismidae</taxon>
        <taxon>Blepharisma</taxon>
    </lineage>
</organism>
<gene>
    <name evidence="1" type="ORF">BSTOLATCC_MIC1088</name>
</gene>
<proteinExistence type="predicted"/>
<dbReference type="Proteomes" id="UP001162131">
    <property type="component" value="Unassembled WGS sequence"/>
</dbReference>
<keyword evidence="2" id="KW-1185">Reference proteome</keyword>
<evidence type="ECO:0000313" key="2">
    <source>
        <dbReference type="Proteomes" id="UP001162131"/>
    </source>
</evidence>
<dbReference type="EMBL" id="CAJZBQ010000002">
    <property type="protein sequence ID" value="CAG9310234.1"/>
    <property type="molecule type" value="Genomic_DNA"/>
</dbReference>
<evidence type="ECO:0000313" key="1">
    <source>
        <dbReference type="EMBL" id="CAG9310234.1"/>
    </source>
</evidence>
<reference evidence="1" key="1">
    <citation type="submission" date="2021-09" db="EMBL/GenBank/DDBJ databases">
        <authorList>
            <consortium name="AG Swart"/>
            <person name="Singh M."/>
            <person name="Singh A."/>
            <person name="Seah K."/>
            <person name="Emmerich C."/>
        </authorList>
    </citation>
    <scope>NUCLEOTIDE SEQUENCE</scope>
    <source>
        <strain evidence="1">ATCC30299</strain>
    </source>
</reference>
<dbReference type="AlphaFoldDB" id="A0AAU9I554"/>
<comment type="caution">
    <text evidence="1">The sequence shown here is derived from an EMBL/GenBank/DDBJ whole genome shotgun (WGS) entry which is preliminary data.</text>
</comment>